<dbReference type="STRING" id="1301098.PKB_3498"/>
<dbReference type="AlphaFoldDB" id="A0A024HIX6"/>
<dbReference type="KEGG" id="pkc:PKB_3498"/>
<accession>A0A024HIX6</accession>
<keyword evidence="3" id="KW-0812">Transmembrane</keyword>
<dbReference type="OrthoDB" id="9806096at2"/>
<organism evidence="4 5">
    <name type="scientific">Pseudomonas knackmussii (strain DSM 6978 / CCUG 54928 / LMG 23759 / B13)</name>
    <dbReference type="NCBI Taxonomy" id="1301098"/>
    <lineage>
        <taxon>Bacteria</taxon>
        <taxon>Pseudomonadati</taxon>
        <taxon>Pseudomonadota</taxon>
        <taxon>Gammaproteobacteria</taxon>
        <taxon>Pseudomonadales</taxon>
        <taxon>Pseudomonadaceae</taxon>
        <taxon>Pseudomonas</taxon>
    </lineage>
</organism>
<evidence type="ECO:0000256" key="1">
    <source>
        <dbReference type="SAM" id="Coils"/>
    </source>
</evidence>
<keyword evidence="5" id="KW-1185">Reference proteome</keyword>
<protein>
    <submittedName>
        <fullName evidence="4">Putative tranmembrane protein</fullName>
    </submittedName>
</protein>
<feature type="compositionally biased region" description="Basic and acidic residues" evidence="2">
    <location>
        <begin position="1"/>
        <end position="19"/>
    </location>
</feature>
<reference evidence="4 5" key="2">
    <citation type="submission" date="2014-05" db="EMBL/GenBank/DDBJ databases">
        <title>Genome sequence of the 3-chlorobenzoate degrading bacterium Pseudomonas knackmussii B13 shows multiple evidence for horizontal gene transfer.</title>
        <authorList>
            <person name="Miyazaki R."/>
            <person name="Bertelli C."/>
            <person name="Falquet L."/>
            <person name="Robinson-Rechavi M."/>
            <person name="Gharib W."/>
            <person name="Roy S."/>
            <person name="Van der Meer J.R."/>
        </authorList>
    </citation>
    <scope>NUCLEOTIDE SEQUENCE [LARGE SCALE GENOMIC DNA]</scope>
    <source>
        <strain evidence="4 5">B13</strain>
    </source>
</reference>
<feature type="region of interest" description="Disordered" evidence="2">
    <location>
        <begin position="1"/>
        <end position="22"/>
    </location>
</feature>
<evidence type="ECO:0000256" key="2">
    <source>
        <dbReference type="SAM" id="MobiDB-lite"/>
    </source>
</evidence>
<sequence>MSTEYEVHGPHDHAVEHSLHHPKRDRLTGSMAVATAILATLGAVFAYQSGSTESLALYYKNAEAVAKTEAANQWGYYQAKGEKQNLAELGATLSAGDAQKVEHFEQERQKYALQKQQIRAQAEQQEREVAHNEALSEQALHQHHRWAQGMLLVQVAISLAAICLLTRRRWVQLATYAVAAAGTLVGASALLHLG</sequence>
<feature type="coiled-coil region" evidence="1">
    <location>
        <begin position="101"/>
        <end position="135"/>
    </location>
</feature>
<dbReference type="Pfam" id="PF14235">
    <property type="entry name" value="DUF4337"/>
    <property type="match status" value="1"/>
</dbReference>
<dbReference type="Proteomes" id="UP000025241">
    <property type="component" value="Chromosome I"/>
</dbReference>
<dbReference type="EMBL" id="HG322950">
    <property type="protein sequence ID" value="CDF84841.1"/>
    <property type="molecule type" value="Genomic_DNA"/>
</dbReference>
<feature type="transmembrane region" description="Helical" evidence="3">
    <location>
        <begin position="146"/>
        <end position="166"/>
    </location>
</feature>
<keyword evidence="1" id="KW-0175">Coiled coil</keyword>
<gene>
    <name evidence="4" type="ORF">PKB_3498</name>
</gene>
<name>A0A024HIX6_PSEKB</name>
<keyword evidence="3" id="KW-1133">Transmembrane helix</keyword>
<evidence type="ECO:0000313" key="4">
    <source>
        <dbReference type="EMBL" id="CDF84841.1"/>
    </source>
</evidence>
<keyword evidence="3" id="KW-0472">Membrane</keyword>
<feature type="transmembrane region" description="Helical" evidence="3">
    <location>
        <begin position="27"/>
        <end position="47"/>
    </location>
</feature>
<reference evidence="4 5" key="1">
    <citation type="submission" date="2013-03" db="EMBL/GenBank/DDBJ databases">
        <authorList>
            <person name="Linke B."/>
        </authorList>
    </citation>
    <scope>NUCLEOTIDE SEQUENCE [LARGE SCALE GENOMIC DNA]</scope>
    <source>
        <strain evidence="4 5">B13</strain>
    </source>
</reference>
<proteinExistence type="predicted"/>
<dbReference type="InterPro" id="IPR025570">
    <property type="entry name" value="DUF4337"/>
</dbReference>
<evidence type="ECO:0000256" key="3">
    <source>
        <dbReference type="SAM" id="Phobius"/>
    </source>
</evidence>
<evidence type="ECO:0000313" key="5">
    <source>
        <dbReference type="Proteomes" id="UP000025241"/>
    </source>
</evidence>
<dbReference type="RefSeq" id="WP_043253337.1">
    <property type="nucleotide sequence ID" value="NZ_HG322950.1"/>
</dbReference>
<dbReference type="HOGENOM" id="CLU_098538_0_0_6"/>
<dbReference type="eggNOG" id="ENOG5030S9A">
    <property type="taxonomic scope" value="Bacteria"/>
</dbReference>
<dbReference type="PATRIC" id="fig|1301098.3.peg.3517"/>
<feature type="transmembrane region" description="Helical" evidence="3">
    <location>
        <begin position="173"/>
        <end position="193"/>
    </location>
</feature>